<keyword evidence="9" id="KW-0238">DNA-binding</keyword>
<dbReference type="GO" id="GO:0003684">
    <property type="term" value="F:damaged DNA binding"/>
    <property type="evidence" value="ECO:0007669"/>
    <property type="project" value="InterPro"/>
</dbReference>
<dbReference type="InterPro" id="IPR035937">
    <property type="entry name" value="FPG_N"/>
</dbReference>
<comment type="caution">
    <text evidence="16">The sequence shown here is derived from an EMBL/GenBank/DDBJ whole genome shotgun (WGS) entry which is preliminary data.</text>
</comment>
<evidence type="ECO:0000256" key="2">
    <source>
        <dbReference type="ARBA" id="ARBA00001947"/>
    </source>
</evidence>
<evidence type="ECO:0000256" key="5">
    <source>
        <dbReference type="ARBA" id="ARBA00022763"/>
    </source>
</evidence>
<comment type="cofactor">
    <cofactor evidence="2">
        <name>Zn(2+)</name>
        <dbReference type="ChEBI" id="CHEBI:29105"/>
    </cofactor>
</comment>
<evidence type="ECO:0000259" key="15">
    <source>
        <dbReference type="PROSITE" id="PS51068"/>
    </source>
</evidence>
<evidence type="ECO:0000313" key="16">
    <source>
        <dbReference type="EMBL" id="MPM62205.1"/>
    </source>
</evidence>
<proteinExistence type="inferred from homology"/>
<organism evidence="16">
    <name type="scientific">bioreactor metagenome</name>
    <dbReference type="NCBI Taxonomy" id="1076179"/>
    <lineage>
        <taxon>unclassified sequences</taxon>
        <taxon>metagenomes</taxon>
        <taxon>ecological metagenomes</taxon>
    </lineage>
</organism>
<evidence type="ECO:0000256" key="9">
    <source>
        <dbReference type="ARBA" id="ARBA00023125"/>
    </source>
</evidence>
<keyword evidence="10" id="KW-0234">DNA repair</keyword>
<evidence type="ECO:0000256" key="12">
    <source>
        <dbReference type="ARBA" id="ARBA00023268"/>
    </source>
</evidence>
<comment type="similarity">
    <text evidence="3">Belongs to the FPG family.</text>
</comment>
<dbReference type="GO" id="GO:0008270">
    <property type="term" value="F:zinc ion binding"/>
    <property type="evidence" value="ECO:0007669"/>
    <property type="project" value="UniProtKB-KW"/>
</dbReference>
<keyword evidence="11" id="KW-0456">Lyase</keyword>
<dbReference type="PROSITE" id="PS51066">
    <property type="entry name" value="ZF_FPG_2"/>
    <property type="match status" value="1"/>
</dbReference>
<protein>
    <submittedName>
        <fullName evidence="16">Formamidopyrimidine-DNA glycosylase</fullName>
        <ecNumber evidence="16">3.2.2.23</ecNumber>
    </submittedName>
</protein>
<dbReference type="SUPFAM" id="SSF81624">
    <property type="entry name" value="N-terminal domain of MutM-like DNA repair proteins"/>
    <property type="match status" value="1"/>
</dbReference>
<evidence type="ECO:0000256" key="13">
    <source>
        <dbReference type="ARBA" id="ARBA00023295"/>
    </source>
</evidence>
<dbReference type="GO" id="GO:0006284">
    <property type="term" value="P:base-excision repair"/>
    <property type="evidence" value="ECO:0007669"/>
    <property type="project" value="InterPro"/>
</dbReference>
<accession>A0A645B9U7</accession>
<dbReference type="Pfam" id="PF01149">
    <property type="entry name" value="Fapy_DNA_glyco"/>
    <property type="match status" value="1"/>
</dbReference>
<evidence type="ECO:0000256" key="11">
    <source>
        <dbReference type="ARBA" id="ARBA00023239"/>
    </source>
</evidence>
<evidence type="ECO:0000256" key="8">
    <source>
        <dbReference type="ARBA" id="ARBA00022833"/>
    </source>
</evidence>
<feature type="domain" description="Formamidopyrimidine-DNA glycosylase catalytic" evidence="15">
    <location>
        <begin position="2"/>
        <end position="104"/>
    </location>
</feature>
<keyword evidence="8" id="KW-0862">Zinc</keyword>
<evidence type="ECO:0000259" key="14">
    <source>
        <dbReference type="PROSITE" id="PS51066"/>
    </source>
</evidence>
<dbReference type="AlphaFoldDB" id="A0A645B9U7"/>
<evidence type="ECO:0000256" key="7">
    <source>
        <dbReference type="ARBA" id="ARBA00022801"/>
    </source>
</evidence>
<evidence type="ECO:0000256" key="1">
    <source>
        <dbReference type="ARBA" id="ARBA00001668"/>
    </source>
</evidence>
<keyword evidence="12" id="KW-0511">Multifunctional enzyme</keyword>
<dbReference type="Pfam" id="PF06827">
    <property type="entry name" value="zf-FPG_IleRS"/>
    <property type="match status" value="1"/>
</dbReference>
<dbReference type="InterPro" id="IPR000214">
    <property type="entry name" value="Znf_DNA_glyclase/AP_lyase"/>
</dbReference>
<dbReference type="SMART" id="SM01232">
    <property type="entry name" value="H2TH"/>
    <property type="match status" value="1"/>
</dbReference>
<dbReference type="SUPFAM" id="SSF46946">
    <property type="entry name" value="S13-like H2TH domain"/>
    <property type="match status" value="1"/>
</dbReference>
<keyword evidence="13 16" id="KW-0326">Glycosidase</keyword>
<dbReference type="GO" id="GO:0003906">
    <property type="term" value="F:DNA-(apurinic or apyrimidinic site) endonuclease activity"/>
    <property type="evidence" value="ECO:0007669"/>
    <property type="project" value="InterPro"/>
</dbReference>
<keyword evidence="4" id="KW-0479">Metal-binding</keyword>
<evidence type="ECO:0000256" key="10">
    <source>
        <dbReference type="ARBA" id="ARBA00023204"/>
    </source>
</evidence>
<dbReference type="Gene3D" id="1.10.8.50">
    <property type="match status" value="1"/>
</dbReference>
<comment type="catalytic activity">
    <reaction evidence="1">
        <text>Hydrolysis of DNA containing ring-opened 7-methylguanine residues, releasing 2,6-diamino-4-hydroxy-5-(N-methyl)formamidopyrimidine.</text>
        <dbReference type="EC" id="3.2.2.23"/>
    </reaction>
</comment>
<sequence>MPEIPEIASRAREMNQALPGKQISGIQVEQPKSLNVPLEEFTQGLLHATIKEVSNRGKWLLVETSQGWLLLNMGMGGEILLVDRDHLPAKHRLIFDFSDGTCLSINFWWFGYVHFASLENLSAHEPTAKLGPNVLDLSEEQFTARIAGQKGKVKAFLLDQTQVAGIGNAYIHDILFFAGLHPLRTIRSLTPTEIHSLYDGIQKGLVPALLKGGAFYEMNLFGQKGQFTMDDIVIGYREGQPCPVCQTPIIKIKTGGTSSFICPHCQPES</sequence>
<dbReference type="SMART" id="SM00898">
    <property type="entry name" value="Fapy_DNA_glyco"/>
    <property type="match status" value="1"/>
</dbReference>
<dbReference type="InterPro" id="IPR015886">
    <property type="entry name" value="H2TH_FPG"/>
</dbReference>
<dbReference type="GO" id="GO:0034039">
    <property type="term" value="F:8-oxo-7,8-dihydroguanine DNA N-glycosylase activity"/>
    <property type="evidence" value="ECO:0007669"/>
    <property type="project" value="TreeGrafter"/>
</dbReference>
<keyword evidence="7 16" id="KW-0378">Hydrolase</keyword>
<dbReference type="EC" id="3.2.2.23" evidence="16"/>
<dbReference type="InterPro" id="IPR010979">
    <property type="entry name" value="Ribosomal_uS13-like_H2TH"/>
</dbReference>
<keyword evidence="6" id="KW-0863">Zinc-finger</keyword>
<dbReference type="Gene3D" id="3.20.190.10">
    <property type="entry name" value="MutM-like, N-terminal"/>
    <property type="match status" value="1"/>
</dbReference>
<dbReference type="InterPro" id="IPR010663">
    <property type="entry name" value="Znf_FPG/IleRS"/>
</dbReference>
<gene>
    <name evidence="16" type="primary">mutM_20</name>
    <name evidence="16" type="ORF">SDC9_109071</name>
</gene>
<dbReference type="PANTHER" id="PTHR22993:SF9">
    <property type="entry name" value="FORMAMIDOPYRIMIDINE-DNA GLYCOSYLASE"/>
    <property type="match status" value="1"/>
</dbReference>
<dbReference type="GO" id="GO:0016829">
    <property type="term" value="F:lyase activity"/>
    <property type="evidence" value="ECO:0007669"/>
    <property type="project" value="UniProtKB-KW"/>
</dbReference>
<evidence type="ECO:0000256" key="6">
    <source>
        <dbReference type="ARBA" id="ARBA00022771"/>
    </source>
</evidence>
<dbReference type="Pfam" id="PF06831">
    <property type="entry name" value="H2TH"/>
    <property type="match status" value="1"/>
</dbReference>
<dbReference type="InterPro" id="IPR012319">
    <property type="entry name" value="FPG_cat"/>
</dbReference>
<dbReference type="PANTHER" id="PTHR22993">
    <property type="entry name" value="FORMAMIDOPYRIMIDINE-DNA GLYCOSYLASE"/>
    <property type="match status" value="1"/>
</dbReference>
<feature type="domain" description="FPG-type" evidence="14">
    <location>
        <begin position="233"/>
        <end position="267"/>
    </location>
</feature>
<evidence type="ECO:0000256" key="4">
    <source>
        <dbReference type="ARBA" id="ARBA00022723"/>
    </source>
</evidence>
<dbReference type="SUPFAM" id="SSF57716">
    <property type="entry name" value="Glucocorticoid receptor-like (DNA-binding domain)"/>
    <property type="match status" value="1"/>
</dbReference>
<dbReference type="EMBL" id="VSSQ01018745">
    <property type="protein sequence ID" value="MPM62205.1"/>
    <property type="molecule type" value="Genomic_DNA"/>
</dbReference>
<reference evidence="16" key="1">
    <citation type="submission" date="2019-08" db="EMBL/GenBank/DDBJ databases">
        <authorList>
            <person name="Kucharzyk K."/>
            <person name="Murdoch R.W."/>
            <person name="Higgins S."/>
            <person name="Loffler F."/>
        </authorList>
    </citation>
    <scope>NUCLEOTIDE SEQUENCE</scope>
</reference>
<keyword evidence="5" id="KW-0227">DNA damage</keyword>
<dbReference type="PROSITE" id="PS51068">
    <property type="entry name" value="FPG_CAT"/>
    <property type="match status" value="1"/>
</dbReference>
<evidence type="ECO:0000256" key="3">
    <source>
        <dbReference type="ARBA" id="ARBA00009409"/>
    </source>
</evidence>
<name>A0A645B9U7_9ZZZZ</name>